<dbReference type="AlphaFoldDB" id="A0A0D0DYX9"/>
<protein>
    <submittedName>
        <fullName evidence="1">Uncharacterized protein</fullName>
    </submittedName>
</protein>
<dbReference type="InParanoid" id="A0A0D0DYX9"/>
<evidence type="ECO:0000313" key="1">
    <source>
        <dbReference type="EMBL" id="KIK95526.1"/>
    </source>
</evidence>
<reference evidence="2" key="2">
    <citation type="submission" date="2015-01" db="EMBL/GenBank/DDBJ databases">
        <title>Evolutionary Origins and Diversification of the Mycorrhizal Mutualists.</title>
        <authorList>
            <consortium name="DOE Joint Genome Institute"/>
            <consortium name="Mycorrhizal Genomics Consortium"/>
            <person name="Kohler A."/>
            <person name="Kuo A."/>
            <person name="Nagy L.G."/>
            <person name="Floudas D."/>
            <person name="Copeland A."/>
            <person name="Barry K.W."/>
            <person name="Cichocki N."/>
            <person name="Veneault-Fourrey C."/>
            <person name="LaButti K."/>
            <person name="Lindquist E.A."/>
            <person name="Lipzen A."/>
            <person name="Lundell T."/>
            <person name="Morin E."/>
            <person name="Murat C."/>
            <person name="Riley R."/>
            <person name="Ohm R."/>
            <person name="Sun H."/>
            <person name="Tunlid A."/>
            <person name="Henrissat B."/>
            <person name="Grigoriev I.V."/>
            <person name="Hibbett D.S."/>
            <person name="Martin F."/>
        </authorList>
    </citation>
    <scope>NUCLEOTIDE SEQUENCE [LARGE SCALE GENOMIC DNA]</scope>
    <source>
        <strain evidence="2">Ve08.2h10</strain>
    </source>
</reference>
<organism evidence="1 2">
    <name type="scientific">Paxillus rubicundulus Ve08.2h10</name>
    <dbReference type="NCBI Taxonomy" id="930991"/>
    <lineage>
        <taxon>Eukaryota</taxon>
        <taxon>Fungi</taxon>
        <taxon>Dikarya</taxon>
        <taxon>Basidiomycota</taxon>
        <taxon>Agaricomycotina</taxon>
        <taxon>Agaricomycetes</taxon>
        <taxon>Agaricomycetidae</taxon>
        <taxon>Boletales</taxon>
        <taxon>Paxilineae</taxon>
        <taxon>Paxillaceae</taxon>
        <taxon>Paxillus</taxon>
    </lineage>
</organism>
<reference evidence="1 2" key="1">
    <citation type="submission" date="2014-04" db="EMBL/GenBank/DDBJ databases">
        <authorList>
            <consortium name="DOE Joint Genome Institute"/>
            <person name="Kuo A."/>
            <person name="Kohler A."/>
            <person name="Jargeat P."/>
            <person name="Nagy L.G."/>
            <person name="Floudas D."/>
            <person name="Copeland A."/>
            <person name="Barry K.W."/>
            <person name="Cichocki N."/>
            <person name="Veneault-Fourrey C."/>
            <person name="LaButti K."/>
            <person name="Lindquist E.A."/>
            <person name="Lipzen A."/>
            <person name="Lundell T."/>
            <person name="Morin E."/>
            <person name="Murat C."/>
            <person name="Sun H."/>
            <person name="Tunlid A."/>
            <person name="Henrissat B."/>
            <person name="Grigoriev I.V."/>
            <person name="Hibbett D.S."/>
            <person name="Martin F."/>
            <person name="Nordberg H.P."/>
            <person name="Cantor M.N."/>
            <person name="Hua S.X."/>
        </authorList>
    </citation>
    <scope>NUCLEOTIDE SEQUENCE [LARGE SCALE GENOMIC DNA]</scope>
    <source>
        <strain evidence="1 2">Ve08.2h10</strain>
    </source>
</reference>
<dbReference type="Proteomes" id="UP000054538">
    <property type="component" value="Unassembled WGS sequence"/>
</dbReference>
<accession>A0A0D0DYX9</accession>
<name>A0A0D0DYX9_9AGAM</name>
<proteinExistence type="predicted"/>
<evidence type="ECO:0000313" key="2">
    <source>
        <dbReference type="Proteomes" id="UP000054538"/>
    </source>
</evidence>
<sequence length="156" mass="17471">MRRWGKTSQVTVFTCDVPWWRLNVWTPSGSVIMLPLDGGRIFLQQHLRNWYTLPLTHWVITIIGTTIATSPVTIARPILLPAMAKQNPVASANQIDIVGNLLTPSSLYSSWSSGEFIPVRPRWALCTSCATLLGSSRVFADPEEAIVWRVLHAPYD</sequence>
<gene>
    <name evidence="1" type="ORF">PAXRUDRAFT_376650</name>
</gene>
<dbReference type="EMBL" id="KN825036">
    <property type="protein sequence ID" value="KIK95526.1"/>
    <property type="molecule type" value="Genomic_DNA"/>
</dbReference>
<keyword evidence="2" id="KW-1185">Reference proteome</keyword>
<dbReference type="HOGENOM" id="CLU_1687215_0_0_1"/>